<dbReference type="AlphaFoldDB" id="A0A2H1V608"/>
<evidence type="ECO:0000313" key="2">
    <source>
        <dbReference type="EMBL" id="SOQ36290.1"/>
    </source>
</evidence>
<reference evidence="2" key="1">
    <citation type="submission" date="2016-07" db="EMBL/GenBank/DDBJ databases">
        <authorList>
            <person name="Bretaudeau A."/>
        </authorList>
    </citation>
    <scope>NUCLEOTIDE SEQUENCE</scope>
    <source>
        <strain evidence="2">Rice</strain>
        <tissue evidence="2">Whole body</tissue>
    </source>
</reference>
<sequence length="81" mass="9449">MKLRNYLWCAVIIVLVVTAVESSSFLKESLLRPRRSEICFGCRAEDRPFAYPLIQYLTKAKDMFVRGFNSLVDKFKTAKLR</sequence>
<keyword evidence="1" id="KW-0732">Signal</keyword>
<accession>A0A2H1V608</accession>
<name>A0A2H1V608_SPOFR</name>
<feature type="chain" id="PRO_5013823314" evidence="1">
    <location>
        <begin position="23"/>
        <end position="81"/>
    </location>
</feature>
<gene>
    <name evidence="2" type="ORF">SFRICE_002731</name>
</gene>
<evidence type="ECO:0000256" key="1">
    <source>
        <dbReference type="SAM" id="SignalP"/>
    </source>
</evidence>
<feature type="signal peptide" evidence="1">
    <location>
        <begin position="1"/>
        <end position="22"/>
    </location>
</feature>
<proteinExistence type="predicted"/>
<dbReference type="EMBL" id="ODYU01000872">
    <property type="protein sequence ID" value="SOQ36290.1"/>
    <property type="molecule type" value="Genomic_DNA"/>
</dbReference>
<organism evidence="2">
    <name type="scientific">Spodoptera frugiperda</name>
    <name type="common">Fall armyworm</name>
    <dbReference type="NCBI Taxonomy" id="7108"/>
    <lineage>
        <taxon>Eukaryota</taxon>
        <taxon>Metazoa</taxon>
        <taxon>Ecdysozoa</taxon>
        <taxon>Arthropoda</taxon>
        <taxon>Hexapoda</taxon>
        <taxon>Insecta</taxon>
        <taxon>Pterygota</taxon>
        <taxon>Neoptera</taxon>
        <taxon>Endopterygota</taxon>
        <taxon>Lepidoptera</taxon>
        <taxon>Glossata</taxon>
        <taxon>Ditrysia</taxon>
        <taxon>Noctuoidea</taxon>
        <taxon>Noctuidae</taxon>
        <taxon>Amphipyrinae</taxon>
        <taxon>Spodoptera</taxon>
    </lineage>
</organism>
<protein>
    <submittedName>
        <fullName evidence="2">SFRICE_002731</fullName>
    </submittedName>
</protein>